<evidence type="ECO:0000256" key="2">
    <source>
        <dbReference type="SAM" id="SignalP"/>
    </source>
</evidence>
<organism evidence="3 4">
    <name type="scientific">Electrophorus voltai</name>
    <dbReference type="NCBI Taxonomy" id="2609070"/>
    <lineage>
        <taxon>Eukaryota</taxon>
        <taxon>Metazoa</taxon>
        <taxon>Chordata</taxon>
        <taxon>Craniata</taxon>
        <taxon>Vertebrata</taxon>
        <taxon>Euteleostomi</taxon>
        <taxon>Actinopterygii</taxon>
        <taxon>Neopterygii</taxon>
        <taxon>Teleostei</taxon>
        <taxon>Ostariophysi</taxon>
        <taxon>Gymnotiformes</taxon>
        <taxon>Gymnotoidei</taxon>
        <taxon>Gymnotidae</taxon>
        <taxon>Electrophorus</taxon>
    </lineage>
</organism>
<protein>
    <submittedName>
        <fullName evidence="3">Uncharacterized protein</fullName>
    </submittedName>
</protein>
<keyword evidence="2" id="KW-0732">Signal</keyword>
<comment type="caution">
    <text evidence="3">The sequence shown here is derived from an EMBL/GenBank/DDBJ whole genome shotgun (WGS) entry which is preliminary data.</text>
</comment>
<feature type="chain" id="PRO_5042112803" evidence="2">
    <location>
        <begin position="21"/>
        <end position="172"/>
    </location>
</feature>
<name>A0AAD8ZAD5_9TELE</name>
<keyword evidence="1" id="KW-0472">Membrane</keyword>
<keyword evidence="4" id="KW-1185">Reference proteome</keyword>
<feature type="signal peptide" evidence="2">
    <location>
        <begin position="1"/>
        <end position="20"/>
    </location>
</feature>
<dbReference type="Proteomes" id="UP001239994">
    <property type="component" value="Unassembled WGS sequence"/>
</dbReference>
<accession>A0AAD8ZAD5</accession>
<dbReference type="EMBL" id="JAROKS010000016">
    <property type="protein sequence ID" value="KAK1795351.1"/>
    <property type="molecule type" value="Genomic_DNA"/>
</dbReference>
<keyword evidence="1" id="KW-0812">Transmembrane</keyword>
<gene>
    <name evidence="3" type="ORF">P4O66_010527</name>
</gene>
<evidence type="ECO:0000256" key="1">
    <source>
        <dbReference type="SAM" id="Phobius"/>
    </source>
</evidence>
<feature type="transmembrane region" description="Helical" evidence="1">
    <location>
        <begin position="128"/>
        <end position="151"/>
    </location>
</feature>
<evidence type="ECO:0000313" key="4">
    <source>
        <dbReference type="Proteomes" id="UP001239994"/>
    </source>
</evidence>
<reference evidence="3" key="1">
    <citation type="submission" date="2023-03" db="EMBL/GenBank/DDBJ databases">
        <title>Electrophorus voltai genome.</title>
        <authorList>
            <person name="Bian C."/>
        </authorList>
    </citation>
    <scope>NUCLEOTIDE SEQUENCE</scope>
    <source>
        <strain evidence="3">CB-2022</strain>
        <tissue evidence="3">Muscle</tissue>
    </source>
</reference>
<dbReference type="AlphaFoldDB" id="A0AAD8ZAD5"/>
<evidence type="ECO:0000313" key="3">
    <source>
        <dbReference type="EMBL" id="KAK1795351.1"/>
    </source>
</evidence>
<sequence length="172" mass="19067">MWRNEAVAVIFFSMSMWLAGVDVNEYCHHKQHANGSITFFLNNVSSCDEYSWLSDGTVVATDDNGNTSLVQHWECFNIIFKTCQPNVTFKTSCTVNIISCPYDCPTESGNANLHLNTTTLGPQKYGGFGVWSIVAVAVTVAIAIAVVFILWTRKKRVRVTLTALTHSAHSLE</sequence>
<proteinExistence type="predicted"/>
<keyword evidence="1" id="KW-1133">Transmembrane helix</keyword>